<dbReference type="CDD" id="cd03564">
    <property type="entry name" value="ANTH_N"/>
    <property type="match status" value="1"/>
</dbReference>
<dbReference type="InterPro" id="IPR014712">
    <property type="entry name" value="ANTH_dom_sf"/>
</dbReference>
<dbReference type="Proteomes" id="UP000001568">
    <property type="component" value="Chromosome 13"/>
</dbReference>
<keyword evidence="10" id="KW-1185">Reference proteome</keyword>
<evidence type="ECO:0000256" key="3">
    <source>
        <dbReference type="ARBA" id="ARBA00022583"/>
    </source>
</evidence>
<feature type="compositionally biased region" description="Polar residues" evidence="7">
    <location>
        <begin position="607"/>
        <end position="618"/>
    </location>
</feature>
<feature type="compositionally biased region" description="Low complexity" evidence="7">
    <location>
        <begin position="494"/>
        <end position="513"/>
    </location>
</feature>
<feature type="region of interest" description="Disordered" evidence="7">
    <location>
        <begin position="606"/>
        <end position="659"/>
    </location>
</feature>
<evidence type="ECO:0000313" key="9">
    <source>
        <dbReference type="EMBL" id="ABO99215.1"/>
    </source>
</evidence>
<dbReference type="EMBL" id="CP000593">
    <property type="protein sequence ID" value="ABO99215.1"/>
    <property type="molecule type" value="Genomic_DNA"/>
</dbReference>
<dbReference type="eggNOG" id="KOG0251">
    <property type="taxonomic scope" value="Eukaryota"/>
</dbReference>
<dbReference type="GO" id="GO:0006900">
    <property type="term" value="P:vesicle budding from membrane"/>
    <property type="evidence" value="ECO:0007669"/>
    <property type="project" value="TreeGrafter"/>
</dbReference>
<feature type="region of interest" description="Disordered" evidence="7">
    <location>
        <begin position="423"/>
        <end position="456"/>
    </location>
</feature>
<name>A4S6D0_OSTLU</name>
<evidence type="ECO:0000256" key="1">
    <source>
        <dbReference type="ARBA" id="ARBA00004132"/>
    </source>
</evidence>
<feature type="region of interest" description="Disordered" evidence="7">
    <location>
        <begin position="494"/>
        <end position="581"/>
    </location>
</feature>
<evidence type="ECO:0000256" key="4">
    <source>
        <dbReference type="ARBA" id="ARBA00023136"/>
    </source>
</evidence>
<dbReference type="InterPro" id="IPR011417">
    <property type="entry name" value="ANTH_dom"/>
</dbReference>
<feature type="domain" description="ENTH" evidence="8">
    <location>
        <begin position="52"/>
        <end position="202"/>
    </location>
</feature>
<sequence length="659" mass="71062">MPLRLQKKASRVVRAVAEEVQVARGVGTRTDKRGNAKTALWERGKAKLAATAVEKEFAETQLAFSKATNFDDVPPKEKHVLALVRTCGGAGGGSSRDRAFVLETLARQVRKCAPWRTMLKTHVLLHRLMRECEGGGFKDDFFRFLEFLSRKTYGPKEQTLFNIRYWKDETNKDAYELSGWTRAYAAYLEELCALNEFIPSLVGNVSGAVTTTTNGEARAVVANPLKDCDFATLIKVLPLVQTLVRRITDCAPTSTTLQKNAVSRYAVGLVAKDSFLVYRVMNEGIINLVDKYFETSKVEAEKGLVIFKKYLTQIEDLQRFYDTCEACAAVENAVVKLEAPPATFLKSMEEYFESAPREGLPLRERRLGATSSTTANNARANAVGSTMLAIDVPANNADFISTTAALPPVEPLNALDALSQLDLGTPSPTSKDDVFSSNALPAPTQPPALAPVAPAASSSTSALDSFSESIAPAVPTEPSAVAYNPFGANPYGGAPQMVPAAPQTAPAPQAKSPRSTNPFGNNPFGTPQPQSLDKSALNDLYAQAPASPRSGHGMSSMAPPQHINPSFMQAPPNSALQRQQVGAPQLALPMAGVQYPQQYPQMAFPQHHQQMGYPQQHPQMGYPQRPAAEPPLHPAFANPHQGGSPSSSAPSPQNSGSLI</sequence>
<dbReference type="GO" id="GO:0005545">
    <property type="term" value="F:1-phosphatidylinositol binding"/>
    <property type="evidence" value="ECO:0007669"/>
    <property type="project" value="InterPro"/>
</dbReference>
<dbReference type="PANTHER" id="PTHR22951:SF5">
    <property type="entry name" value="PHOSPHATIDYLINOSITOL-BINDING CLATHRIN ASSEMBLY PROTEIN LAP"/>
    <property type="match status" value="1"/>
</dbReference>
<dbReference type="RefSeq" id="XP_001420922.1">
    <property type="nucleotide sequence ID" value="XM_001420885.1"/>
</dbReference>
<dbReference type="GeneID" id="5005030"/>
<dbReference type="InterPro" id="IPR013809">
    <property type="entry name" value="ENTH"/>
</dbReference>
<feature type="compositionally biased region" description="Polar residues" evidence="7">
    <location>
        <begin position="514"/>
        <end position="533"/>
    </location>
</feature>
<keyword evidence="6" id="KW-0968">Cytoplasmic vesicle</keyword>
<comment type="subcellular location">
    <subcellularLocation>
        <location evidence="1">Cytoplasmic vesicle</location>
        <location evidence="1">Clathrin-coated vesicle</location>
    </subcellularLocation>
    <subcellularLocation>
        <location evidence="2">Membrane</location>
        <location evidence="2">Clathrin-coated pit</location>
    </subcellularLocation>
</comment>
<evidence type="ECO:0000313" key="10">
    <source>
        <dbReference type="Proteomes" id="UP000001568"/>
    </source>
</evidence>
<dbReference type="GO" id="GO:0000149">
    <property type="term" value="F:SNARE binding"/>
    <property type="evidence" value="ECO:0007669"/>
    <property type="project" value="TreeGrafter"/>
</dbReference>
<evidence type="ECO:0000256" key="6">
    <source>
        <dbReference type="ARBA" id="ARBA00023329"/>
    </source>
</evidence>
<organism evidence="9 10">
    <name type="scientific">Ostreococcus lucimarinus (strain CCE9901)</name>
    <dbReference type="NCBI Taxonomy" id="436017"/>
    <lineage>
        <taxon>Eukaryota</taxon>
        <taxon>Viridiplantae</taxon>
        <taxon>Chlorophyta</taxon>
        <taxon>Mamiellophyceae</taxon>
        <taxon>Mamiellales</taxon>
        <taxon>Bathycoccaceae</taxon>
        <taxon>Ostreococcus</taxon>
    </lineage>
</organism>
<keyword evidence="3" id="KW-0254">Endocytosis</keyword>
<evidence type="ECO:0000256" key="5">
    <source>
        <dbReference type="ARBA" id="ARBA00023176"/>
    </source>
</evidence>
<dbReference type="Pfam" id="PF07651">
    <property type="entry name" value="ANTH"/>
    <property type="match status" value="1"/>
</dbReference>
<dbReference type="PANTHER" id="PTHR22951">
    <property type="entry name" value="CLATHRIN ASSEMBLY PROTEIN"/>
    <property type="match status" value="1"/>
</dbReference>
<evidence type="ECO:0000256" key="7">
    <source>
        <dbReference type="SAM" id="MobiDB-lite"/>
    </source>
</evidence>
<evidence type="ECO:0000256" key="2">
    <source>
        <dbReference type="ARBA" id="ARBA00004600"/>
    </source>
</evidence>
<dbReference type="GO" id="GO:0030136">
    <property type="term" value="C:clathrin-coated vesicle"/>
    <property type="evidence" value="ECO:0007669"/>
    <property type="project" value="UniProtKB-SubCell"/>
</dbReference>
<accession>A4S6D0</accession>
<keyword evidence="5" id="KW-0168">Coated pit</keyword>
<dbReference type="GO" id="GO:0032050">
    <property type="term" value="F:clathrin heavy chain binding"/>
    <property type="evidence" value="ECO:0007669"/>
    <property type="project" value="TreeGrafter"/>
</dbReference>
<dbReference type="Gramene" id="ABO99215">
    <property type="protein sequence ID" value="ABO99215"/>
    <property type="gene ID" value="OSTLU_27074"/>
</dbReference>
<dbReference type="STRING" id="436017.A4S6D0"/>
<dbReference type="InterPro" id="IPR008942">
    <property type="entry name" value="ENTH_VHS"/>
</dbReference>
<dbReference type="GO" id="GO:0072583">
    <property type="term" value="P:clathrin-dependent endocytosis"/>
    <property type="evidence" value="ECO:0007669"/>
    <property type="project" value="InterPro"/>
</dbReference>
<feature type="compositionally biased region" description="Polar residues" evidence="7">
    <location>
        <begin position="563"/>
        <end position="581"/>
    </location>
</feature>
<keyword evidence="4" id="KW-0472">Membrane</keyword>
<dbReference type="InterPro" id="IPR045192">
    <property type="entry name" value="AP180-like"/>
</dbReference>
<dbReference type="SUPFAM" id="SSF48464">
    <property type="entry name" value="ENTH/VHS domain"/>
    <property type="match status" value="1"/>
</dbReference>
<dbReference type="InterPro" id="IPR048050">
    <property type="entry name" value="ANTH_N_plant"/>
</dbReference>
<reference evidence="9 10" key="1">
    <citation type="journal article" date="2007" name="Proc. Natl. Acad. Sci. U.S.A.">
        <title>The tiny eukaryote Ostreococcus provides genomic insights into the paradox of plankton speciation.</title>
        <authorList>
            <person name="Palenik B."/>
            <person name="Grimwood J."/>
            <person name="Aerts A."/>
            <person name="Rouze P."/>
            <person name="Salamov A."/>
            <person name="Putnam N."/>
            <person name="Dupont C."/>
            <person name="Jorgensen R."/>
            <person name="Derelle E."/>
            <person name="Rombauts S."/>
            <person name="Zhou K."/>
            <person name="Otillar R."/>
            <person name="Merchant S.S."/>
            <person name="Podell S."/>
            <person name="Gaasterland T."/>
            <person name="Napoli C."/>
            <person name="Gendler K."/>
            <person name="Manuell A."/>
            <person name="Tai V."/>
            <person name="Vallon O."/>
            <person name="Piganeau G."/>
            <person name="Jancek S."/>
            <person name="Heijde M."/>
            <person name="Jabbari K."/>
            <person name="Bowler C."/>
            <person name="Lohr M."/>
            <person name="Robbens S."/>
            <person name="Werner G."/>
            <person name="Dubchak I."/>
            <person name="Pazour G.J."/>
            <person name="Ren Q."/>
            <person name="Paulsen I."/>
            <person name="Delwiche C."/>
            <person name="Schmutz J."/>
            <person name="Rokhsar D."/>
            <person name="Van de Peer Y."/>
            <person name="Moreau H."/>
            <person name="Grigoriev I.V."/>
        </authorList>
    </citation>
    <scope>NUCLEOTIDE SEQUENCE [LARGE SCALE GENOMIC DNA]</scope>
    <source>
        <strain evidence="9 10">CCE9901</strain>
    </source>
</reference>
<dbReference type="OrthoDB" id="498813at2759"/>
<dbReference type="Gene3D" id="1.20.58.150">
    <property type="entry name" value="ANTH domain"/>
    <property type="match status" value="1"/>
</dbReference>
<dbReference type="Gene3D" id="1.25.40.90">
    <property type="match status" value="1"/>
</dbReference>
<dbReference type="AlphaFoldDB" id="A4S6D0"/>
<dbReference type="GO" id="GO:0048268">
    <property type="term" value="P:clathrin coat assembly"/>
    <property type="evidence" value="ECO:0007669"/>
    <property type="project" value="InterPro"/>
</dbReference>
<dbReference type="GO" id="GO:0005546">
    <property type="term" value="F:phosphatidylinositol-4,5-bisphosphate binding"/>
    <property type="evidence" value="ECO:0007669"/>
    <property type="project" value="TreeGrafter"/>
</dbReference>
<proteinExistence type="predicted"/>
<dbReference type="HOGENOM" id="CLU_404054_0_0_1"/>
<dbReference type="KEGG" id="olu:OSTLU_27074"/>
<dbReference type="PROSITE" id="PS50942">
    <property type="entry name" value="ENTH"/>
    <property type="match status" value="1"/>
</dbReference>
<dbReference type="SUPFAM" id="SSF89009">
    <property type="entry name" value="GAT-like domain"/>
    <property type="match status" value="1"/>
</dbReference>
<protein>
    <recommendedName>
        <fullName evidence="8">ENTH domain-containing protein</fullName>
    </recommendedName>
</protein>
<evidence type="ECO:0000259" key="8">
    <source>
        <dbReference type="PROSITE" id="PS50942"/>
    </source>
</evidence>
<dbReference type="OMA" id="TNGMIDE"/>
<gene>
    <name evidence="9" type="ORF">OSTLU_27074</name>
</gene>
<feature type="compositionally biased region" description="Low complexity" evidence="7">
    <location>
        <begin position="642"/>
        <end position="659"/>
    </location>
</feature>
<dbReference type="GO" id="GO:0005905">
    <property type="term" value="C:clathrin-coated pit"/>
    <property type="evidence" value="ECO:0007669"/>
    <property type="project" value="UniProtKB-SubCell"/>
</dbReference>